<dbReference type="Gene3D" id="3.10.20.30">
    <property type="match status" value="1"/>
</dbReference>
<evidence type="ECO:0000313" key="1">
    <source>
        <dbReference type="EMBL" id="QDT65915.1"/>
    </source>
</evidence>
<dbReference type="AlphaFoldDB" id="A0A517TC04"/>
<dbReference type="InterPro" id="IPR003749">
    <property type="entry name" value="ThiS/MoaD-like"/>
</dbReference>
<gene>
    <name evidence="1" type="primary">thiS</name>
    <name evidence="1" type="ORF">V22_31780</name>
</gene>
<dbReference type="Proteomes" id="UP000319976">
    <property type="component" value="Chromosome"/>
</dbReference>
<name>A0A517TC04_9PLAN</name>
<dbReference type="NCBIfam" id="TIGR01683">
    <property type="entry name" value="thiS"/>
    <property type="match status" value="1"/>
</dbReference>
<accession>A0A517TC04</accession>
<dbReference type="EMBL" id="CP036316">
    <property type="protein sequence ID" value="QDT65915.1"/>
    <property type="molecule type" value="Genomic_DNA"/>
</dbReference>
<proteinExistence type="predicted"/>
<dbReference type="CDD" id="cd00565">
    <property type="entry name" value="Ubl_ThiS"/>
    <property type="match status" value="1"/>
</dbReference>
<sequence length="66" mass="7197">MTITLNGEPQTISPGTTLAALLVQLDKNPKYLAVERNRELVPRRQHAECVLEEGDQLEIVTLVGGG</sequence>
<keyword evidence="2" id="KW-1185">Reference proteome</keyword>
<dbReference type="RefSeq" id="WP_145264596.1">
    <property type="nucleotide sequence ID" value="NZ_CP036316.1"/>
</dbReference>
<dbReference type="InterPro" id="IPR012675">
    <property type="entry name" value="Beta-grasp_dom_sf"/>
</dbReference>
<dbReference type="PANTHER" id="PTHR34472">
    <property type="entry name" value="SULFUR CARRIER PROTEIN THIS"/>
    <property type="match status" value="1"/>
</dbReference>
<dbReference type="SUPFAM" id="SSF54285">
    <property type="entry name" value="MoaD/ThiS"/>
    <property type="match status" value="1"/>
</dbReference>
<dbReference type="OrthoDB" id="9798559at2"/>
<dbReference type="Pfam" id="PF02597">
    <property type="entry name" value="ThiS"/>
    <property type="match status" value="1"/>
</dbReference>
<dbReference type="InterPro" id="IPR010035">
    <property type="entry name" value="Thi_S"/>
</dbReference>
<dbReference type="InterPro" id="IPR016155">
    <property type="entry name" value="Mopterin_synth/thiamin_S_b"/>
</dbReference>
<dbReference type="PANTHER" id="PTHR34472:SF1">
    <property type="entry name" value="SULFUR CARRIER PROTEIN THIS"/>
    <property type="match status" value="1"/>
</dbReference>
<reference evidence="1 2" key="1">
    <citation type="submission" date="2019-02" db="EMBL/GenBank/DDBJ databases">
        <title>Deep-cultivation of Planctomycetes and their phenomic and genomic characterization uncovers novel biology.</title>
        <authorList>
            <person name="Wiegand S."/>
            <person name="Jogler M."/>
            <person name="Boedeker C."/>
            <person name="Pinto D."/>
            <person name="Vollmers J."/>
            <person name="Rivas-Marin E."/>
            <person name="Kohn T."/>
            <person name="Peeters S.H."/>
            <person name="Heuer A."/>
            <person name="Rast P."/>
            <person name="Oberbeckmann S."/>
            <person name="Bunk B."/>
            <person name="Jeske O."/>
            <person name="Meyerdierks A."/>
            <person name="Storesund J.E."/>
            <person name="Kallscheuer N."/>
            <person name="Luecker S."/>
            <person name="Lage O.M."/>
            <person name="Pohl T."/>
            <person name="Merkel B.J."/>
            <person name="Hornburger P."/>
            <person name="Mueller R.-W."/>
            <person name="Bruemmer F."/>
            <person name="Labrenz M."/>
            <person name="Spormann A.M."/>
            <person name="Op den Camp H."/>
            <person name="Overmann J."/>
            <person name="Amann R."/>
            <person name="Jetten M.S.M."/>
            <person name="Mascher T."/>
            <person name="Medema M.H."/>
            <person name="Devos D.P."/>
            <person name="Kaster A.-K."/>
            <person name="Ovreas L."/>
            <person name="Rohde M."/>
            <person name="Galperin M.Y."/>
            <person name="Jogler C."/>
        </authorList>
    </citation>
    <scope>NUCLEOTIDE SEQUENCE [LARGE SCALE GENOMIC DNA]</scope>
    <source>
        <strain evidence="1 2">V22</strain>
    </source>
</reference>
<organism evidence="1 2">
    <name type="scientific">Calycomorphotria hydatis</name>
    <dbReference type="NCBI Taxonomy" id="2528027"/>
    <lineage>
        <taxon>Bacteria</taxon>
        <taxon>Pseudomonadati</taxon>
        <taxon>Planctomycetota</taxon>
        <taxon>Planctomycetia</taxon>
        <taxon>Planctomycetales</taxon>
        <taxon>Planctomycetaceae</taxon>
        <taxon>Calycomorphotria</taxon>
    </lineage>
</organism>
<evidence type="ECO:0000313" key="2">
    <source>
        <dbReference type="Proteomes" id="UP000319976"/>
    </source>
</evidence>
<protein>
    <submittedName>
        <fullName evidence="1">Sulfur carrier protein ThiS</fullName>
    </submittedName>
</protein>
<dbReference type="KEGG" id="chya:V22_31780"/>